<comment type="similarity">
    <text evidence="1">Belongs to the UPF0065 (bug) family.</text>
</comment>
<evidence type="ECO:0000313" key="2">
    <source>
        <dbReference type="EMBL" id="MCO6416411.1"/>
    </source>
</evidence>
<dbReference type="InterPro" id="IPR042100">
    <property type="entry name" value="Bug_dom1"/>
</dbReference>
<dbReference type="PIRSF" id="PIRSF017082">
    <property type="entry name" value="YflP"/>
    <property type="match status" value="1"/>
</dbReference>
<dbReference type="Proteomes" id="UP001523392">
    <property type="component" value="Unassembled WGS sequence"/>
</dbReference>
<dbReference type="PANTHER" id="PTHR42928">
    <property type="entry name" value="TRICARBOXYLATE-BINDING PROTEIN"/>
    <property type="match status" value="1"/>
</dbReference>
<evidence type="ECO:0000256" key="1">
    <source>
        <dbReference type="ARBA" id="ARBA00006987"/>
    </source>
</evidence>
<dbReference type="EMBL" id="JAFIRR010000057">
    <property type="protein sequence ID" value="MCO6416411.1"/>
    <property type="molecule type" value="Genomic_DNA"/>
</dbReference>
<gene>
    <name evidence="2" type="ORF">JYK14_09555</name>
</gene>
<dbReference type="Pfam" id="PF03401">
    <property type="entry name" value="TctC"/>
    <property type="match status" value="1"/>
</dbReference>
<keyword evidence="3" id="KW-1185">Reference proteome</keyword>
<dbReference type="InterPro" id="IPR005064">
    <property type="entry name" value="BUG"/>
</dbReference>
<dbReference type="CDD" id="cd07012">
    <property type="entry name" value="PBP2_Bug_TTT"/>
    <property type="match status" value="1"/>
</dbReference>
<dbReference type="Gene3D" id="3.40.190.10">
    <property type="entry name" value="Periplasmic binding protein-like II"/>
    <property type="match status" value="1"/>
</dbReference>
<organism evidence="2 3">
    <name type="scientific">Siccirubricoccus soli</name>
    <dbReference type="NCBI Taxonomy" id="2899147"/>
    <lineage>
        <taxon>Bacteria</taxon>
        <taxon>Pseudomonadati</taxon>
        <taxon>Pseudomonadota</taxon>
        <taxon>Alphaproteobacteria</taxon>
        <taxon>Acetobacterales</taxon>
        <taxon>Roseomonadaceae</taxon>
        <taxon>Siccirubricoccus</taxon>
    </lineage>
</organism>
<protein>
    <submittedName>
        <fullName evidence="2">Tripartite tricarboxylate transporter substrate binding protein</fullName>
    </submittedName>
</protein>
<reference evidence="2 3" key="1">
    <citation type="submission" date="2021-12" db="EMBL/GenBank/DDBJ databases">
        <title>Siccirubricoccus leaddurans sp. nov., a high concentration Zn2+ tolerance bacterium.</title>
        <authorList>
            <person name="Cao Y."/>
        </authorList>
    </citation>
    <scope>NUCLEOTIDE SEQUENCE [LARGE SCALE GENOMIC DNA]</scope>
    <source>
        <strain evidence="2 3">KC 17139</strain>
    </source>
</reference>
<dbReference type="PANTHER" id="PTHR42928:SF5">
    <property type="entry name" value="BLR1237 PROTEIN"/>
    <property type="match status" value="1"/>
</dbReference>
<evidence type="ECO:0000313" key="3">
    <source>
        <dbReference type="Proteomes" id="UP001523392"/>
    </source>
</evidence>
<dbReference type="RefSeq" id="WP_252953020.1">
    <property type="nucleotide sequence ID" value="NZ_JAFIRR010000057.1"/>
</dbReference>
<proteinExistence type="inferred from homology"/>
<name>A0ABT1D3A4_9PROT</name>
<dbReference type="SUPFAM" id="SSF53850">
    <property type="entry name" value="Periplasmic binding protein-like II"/>
    <property type="match status" value="1"/>
</dbReference>
<accession>A0ABT1D3A4</accession>
<comment type="caution">
    <text evidence="2">The sequence shown here is derived from an EMBL/GenBank/DDBJ whole genome shotgun (WGS) entry which is preliminary data.</text>
</comment>
<dbReference type="Gene3D" id="3.40.190.150">
    <property type="entry name" value="Bordetella uptake gene, domain 1"/>
    <property type="match status" value="1"/>
</dbReference>
<sequence>MRNGIPRRLLPAGLAAIGLAPTGRASPGLAQAPAWPSRPVRIIIPFTPGGSNDVIARPLAERLHARLGQPFVLENRPGAGSAVGVTLTAQAAPDGHTLLVTTSSVAAIGAVQGTGFDPAEELDAVALLARSPLVVLVPAASPLKDMAGLVAAERARPGSLHFASSGPGSTTHIAAELFNLRAGTKLQHVPYRGTAPALTDLVAGRVDVMFTTMASAAGQIRAGLLRILAYTGDDRPGEAPPAPSVKVAGIEYEAGIWWGLFAPRGLPPELLARLNAAANEVVAEPAYARHLAAEGALPAPLSPAAFAEFLRRQVAEMREVVAAARIKPD</sequence>